<sequence>MVTMLDVANRAGVSKSTVSRVLNGKNIVRPEVAKKVFDAIQETGYRPNLVAQQLATKKTNFIGFVITNDLFNGPYFSSLMYHAASYSEKSNHQLVITDGKHSAEDERKAINFLLDIKCAGIIIYPQCLGESEIAQIIESTDTPILVLNREMPSSPKHAITTDHYQSACAMMEHVIEQGHQQIAVIRGKAGSSTDEQRFAAYRDTLSKYKIAYDESRVAQGNWTMESGYHAARALVENRANFTAILSENDDMAIGAIKALTELGYSLPRDISIVGFDNSKVGEFLTPSLTSVSVPLEQMTQKAILTIVGESEQADAINATGSLVIRDSVSIR</sequence>
<dbReference type="InterPro" id="IPR010982">
    <property type="entry name" value="Lambda_DNA-bd_dom_sf"/>
</dbReference>
<dbReference type="PROSITE" id="PS50943">
    <property type="entry name" value="HTH_CROC1"/>
    <property type="match status" value="1"/>
</dbReference>
<keyword evidence="1" id="KW-0805">Transcription regulation</keyword>
<name>A0ABY5G898_VIBPE</name>
<organism evidence="6 7">
    <name type="scientific">Vibrio pelagius</name>
    <dbReference type="NCBI Taxonomy" id="28169"/>
    <lineage>
        <taxon>Bacteria</taxon>
        <taxon>Pseudomonadati</taxon>
        <taxon>Pseudomonadota</taxon>
        <taxon>Gammaproteobacteria</taxon>
        <taxon>Vibrionales</taxon>
        <taxon>Vibrionaceae</taxon>
        <taxon>Vibrio</taxon>
    </lineage>
</organism>
<dbReference type="Pfam" id="PF00356">
    <property type="entry name" value="LacI"/>
    <property type="match status" value="1"/>
</dbReference>
<proteinExistence type="predicted"/>
<evidence type="ECO:0000256" key="2">
    <source>
        <dbReference type="ARBA" id="ARBA00023125"/>
    </source>
</evidence>
<evidence type="ECO:0000313" key="6">
    <source>
        <dbReference type="EMBL" id="UTT86421.1"/>
    </source>
</evidence>
<feature type="domain" description="HTH lacI-type" evidence="4">
    <location>
        <begin position="2"/>
        <end position="56"/>
    </location>
</feature>
<dbReference type="Gene3D" id="1.10.260.40">
    <property type="entry name" value="lambda repressor-like DNA-binding domains"/>
    <property type="match status" value="1"/>
</dbReference>
<dbReference type="Gene3D" id="3.40.50.2300">
    <property type="match status" value="2"/>
</dbReference>
<dbReference type="InterPro" id="IPR028082">
    <property type="entry name" value="Peripla_BP_I"/>
</dbReference>
<reference evidence="6" key="1">
    <citation type="submission" date="2022-01" db="EMBL/GenBank/DDBJ databases">
        <title>Alginate degradation mechanism of Vibrio pelagius WXL662.</title>
        <authorList>
            <person name="He X."/>
        </authorList>
    </citation>
    <scope>NUCLEOTIDE SEQUENCE</scope>
    <source>
        <strain evidence="6">WXL662</strain>
    </source>
</reference>
<dbReference type="PROSITE" id="PS00356">
    <property type="entry name" value="HTH_LACI_1"/>
    <property type="match status" value="1"/>
</dbReference>
<keyword evidence="7" id="KW-1185">Reference proteome</keyword>
<dbReference type="Proteomes" id="UP001059120">
    <property type="component" value="Chromosome 2"/>
</dbReference>
<dbReference type="PANTHER" id="PTHR30146:SF67">
    <property type="entry name" value="HTH-TYPE TRANSCRIPTIONAL REGULATOR ASCG"/>
    <property type="match status" value="1"/>
</dbReference>
<dbReference type="SMART" id="SM00354">
    <property type="entry name" value="HTH_LACI"/>
    <property type="match status" value="1"/>
</dbReference>
<dbReference type="InterPro" id="IPR000843">
    <property type="entry name" value="HTH_LacI"/>
</dbReference>
<gene>
    <name evidence="6" type="ORF">LZI70_18895</name>
</gene>
<dbReference type="RefSeq" id="WP_255232209.1">
    <property type="nucleotide sequence ID" value="NZ_CP090615.1"/>
</dbReference>
<keyword evidence="2" id="KW-0238">DNA-binding</keyword>
<dbReference type="InterPro" id="IPR001387">
    <property type="entry name" value="Cro/C1-type_HTH"/>
</dbReference>
<dbReference type="PROSITE" id="PS50932">
    <property type="entry name" value="HTH_LACI_2"/>
    <property type="match status" value="1"/>
</dbReference>
<dbReference type="PRINTS" id="PR00036">
    <property type="entry name" value="HTHLACI"/>
</dbReference>
<dbReference type="SUPFAM" id="SSF47413">
    <property type="entry name" value="lambda repressor-like DNA-binding domains"/>
    <property type="match status" value="1"/>
</dbReference>
<dbReference type="CDD" id="cd01392">
    <property type="entry name" value="HTH_LacI"/>
    <property type="match status" value="1"/>
</dbReference>
<evidence type="ECO:0000256" key="3">
    <source>
        <dbReference type="ARBA" id="ARBA00023163"/>
    </source>
</evidence>
<dbReference type="Pfam" id="PF13377">
    <property type="entry name" value="Peripla_BP_3"/>
    <property type="match status" value="1"/>
</dbReference>
<dbReference type="PANTHER" id="PTHR30146">
    <property type="entry name" value="LACI-RELATED TRANSCRIPTIONAL REPRESSOR"/>
    <property type="match status" value="1"/>
</dbReference>
<dbReference type="InterPro" id="IPR046335">
    <property type="entry name" value="LacI/GalR-like_sensor"/>
</dbReference>
<keyword evidence="3" id="KW-0804">Transcription</keyword>
<accession>A0ABY5G898</accession>
<dbReference type="SUPFAM" id="SSF53822">
    <property type="entry name" value="Periplasmic binding protein-like I"/>
    <property type="match status" value="1"/>
</dbReference>
<evidence type="ECO:0000259" key="4">
    <source>
        <dbReference type="PROSITE" id="PS50932"/>
    </source>
</evidence>
<feature type="domain" description="HTH cro/C1-type" evidence="5">
    <location>
        <begin position="3"/>
        <end position="46"/>
    </location>
</feature>
<protein>
    <submittedName>
        <fullName evidence="6">LacI family transcriptional regulator</fullName>
    </submittedName>
</protein>
<dbReference type="EMBL" id="CP090615">
    <property type="protein sequence ID" value="UTT86421.1"/>
    <property type="molecule type" value="Genomic_DNA"/>
</dbReference>
<evidence type="ECO:0000256" key="1">
    <source>
        <dbReference type="ARBA" id="ARBA00023015"/>
    </source>
</evidence>
<evidence type="ECO:0000313" key="7">
    <source>
        <dbReference type="Proteomes" id="UP001059120"/>
    </source>
</evidence>
<evidence type="ECO:0000259" key="5">
    <source>
        <dbReference type="PROSITE" id="PS50943"/>
    </source>
</evidence>